<dbReference type="EMBL" id="JAHBOH010000001">
    <property type="protein sequence ID" value="MBT0995283.1"/>
    <property type="molecule type" value="Genomic_DNA"/>
</dbReference>
<accession>A0ABS5U1K2</accession>
<dbReference type="Pfam" id="PF01957">
    <property type="entry name" value="NfeD"/>
    <property type="match status" value="1"/>
</dbReference>
<gene>
    <name evidence="7" type="ORF">KIN34_13415</name>
</gene>
<dbReference type="InterPro" id="IPR012340">
    <property type="entry name" value="NA-bd_OB-fold"/>
</dbReference>
<proteinExistence type="predicted"/>
<keyword evidence="4 5" id="KW-0472">Membrane</keyword>
<keyword evidence="3 5" id="KW-1133">Transmembrane helix</keyword>
<dbReference type="InterPro" id="IPR052165">
    <property type="entry name" value="Membrane_assoc_protease"/>
</dbReference>
<keyword evidence="2 5" id="KW-0812">Transmembrane</keyword>
<evidence type="ECO:0000256" key="5">
    <source>
        <dbReference type="SAM" id="Phobius"/>
    </source>
</evidence>
<evidence type="ECO:0000313" key="7">
    <source>
        <dbReference type="EMBL" id="MBT0995283.1"/>
    </source>
</evidence>
<comment type="caution">
    <text evidence="7">The sequence shown here is derived from an EMBL/GenBank/DDBJ whole genome shotgun (WGS) entry which is preliminary data.</text>
</comment>
<feature type="domain" description="NfeD-like C-terminal" evidence="6">
    <location>
        <begin position="83"/>
        <end position="140"/>
    </location>
</feature>
<dbReference type="SUPFAM" id="SSF141322">
    <property type="entry name" value="NfeD domain-like"/>
    <property type="match status" value="1"/>
</dbReference>
<evidence type="ECO:0000256" key="3">
    <source>
        <dbReference type="ARBA" id="ARBA00022989"/>
    </source>
</evidence>
<dbReference type="PANTHER" id="PTHR33507:SF3">
    <property type="entry name" value="INNER MEMBRANE PROTEIN YBBJ"/>
    <property type="match status" value="1"/>
</dbReference>
<comment type="subcellular location">
    <subcellularLocation>
        <location evidence="1">Membrane</location>
        <topology evidence="1">Multi-pass membrane protein</topology>
    </subcellularLocation>
</comment>
<name>A0ABS5U1K2_9CELL</name>
<evidence type="ECO:0000313" key="8">
    <source>
        <dbReference type="Proteomes" id="UP000722125"/>
    </source>
</evidence>
<dbReference type="Proteomes" id="UP000722125">
    <property type="component" value="Unassembled WGS sequence"/>
</dbReference>
<evidence type="ECO:0000256" key="1">
    <source>
        <dbReference type="ARBA" id="ARBA00004141"/>
    </source>
</evidence>
<keyword evidence="8" id="KW-1185">Reference proteome</keyword>
<dbReference type="Gene3D" id="2.40.50.140">
    <property type="entry name" value="Nucleic acid-binding proteins"/>
    <property type="match status" value="1"/>
</dbReference>
<organism evidence="7 8">
    <name type="scientific">Cellulomonas fulva</name>
    <dbReference type="NCBI Taxonomy" id="2835530"/>
    <lineage>
        <taxon>Bacteria</taxon>
        <taxon>Bacillati</taxon>
        <taxon>Actinomycetota</taxon>
        <taxon>Actinomycetes</taxon>
        <taxon>Micrococcales</taxon>
        <taxon>Cellulomonadaceae</taxon>
        <taxon>Cellulomonas</taxon>
    </lineage>
</organism>
<dbReference type="RefSeq" id="WP_214351445.1">
    <property type="nucleotide sequence ID" value="NZ_JAHBOH010000001.1"/>
</dbReference>
<dbReference type="InterPro" id="IPR002810">
    <property type="entry name" value="NfeD-like_C"/>
</dbReference>
<protein>
    <submittedName>
        <fullName evidence="7">NfeD family protein</fullName>
    </submittedName>
</protein>
<sequence>MGWLWWVGAALVLGILEMLSLDLVLIMLAGGALAGAAAYGLGAPVWAQFLVAAVTAVILLATLRPWLLRRLRVREPLVETNSAALVGRGAVVVSTVTVDNGRVKLGGEVWSARTAAGDALPPGTEVTVDRIDGATAVVVPKLS</sequence>
<dbReference type="PANTHER" id="PTHR33507">
    <property type="entry name" value="INNER MEMBRANE PROTEIN YBBJ"/>
    <property type="match status" value="1"/>
</dbReference>
<reference evidence="7 8" key="1">
    <citation type="submission" date="2021-05" db="EMBL/GenBank/DDBJ databases">
        <title>Description of Cellulomonas sp. DKR-3 sp. nov.</title>
        <authorList>
            <person name="Dahal R.H."/>
            <person name="Chaudhary D.K."/>
        </authorList>
    </citation>
    <scope>NUCLEOTIDE SEQUENCE [LARGE SCALE GENOMIC DNA]</scope>
    <source>
        <strain evidence="7 8">DKR-3</strain>
    </source>
</reference>
<feature type="transmembrane region" description="Helical" evidence="5">
    <location>
        <begin position="44"/>
        <end position="63"/>
    </location>
</feature>
<evidence type="ECO:0000256" key="2">
    <source>
        <dbReference type="ARBA" id="ARBA00022692"/>
    </source>
</evidence>
<evidence type="ECO:0000256" key="4">
    <source>
        <dbReference type="ARBA" id="ARBA00023136"/>
    </source>
</evidence>
<evidence type="ECO:0000259" key="6">
    <source>
        <dbReference type="Pfam" id="PF01957"/>
    </source>
</evidence>